<comment type="caution">
    <text evidence="3">The sequence shown here is derived from an EMBL/GenBank/DDBJ whole genome shotgun (WGS) entry which is preliminary data.</text>
</comment>
<keyword evidence="2" id="KW-1133">Transmembrane helix</keyword>
<feature type="region of interest" description="Disordered" evidence="1">
    <location>
        <begin position="17"/>
        <end position="56"/>
    </location>
</feature>
<dbReference type="AlphaFoldDB" id="A0A085WLZ8"/>
<keyword evidence="4" id="KW-1185">Reference proteome</keyword>
<proteinExistence type="predicted"/>
<dbReference type="Proteomes" id="UP000028725">
    <property type="component" value="Unassembled WGS sequence"/>
</dbReference>
<dbReference type="EMBL" id="JMCB01000006">
    <property type="protein sequence ID" value="KFE68711.1"/>
    <property type="molecule type" value="Genomic_DNA"/>
</dbReference>
<keyword evidence="2" id="KW-0812">Transmembrane</keyword>
<feature type="compositionally biased region" description="Pro residues" evidence="1">
    <location>
        <begin position="31"/>
        <end position="50"/>
    </location>
</feature>
<dbReference type="STRING" id="394096.DB31_7948"/>
<keyword evidence="2" id="KW-0472">Membrane</keyword>
<evidence type="ECO:0000313" key="3">
    <source>
        <dbReference type="EMBL" id="KFE68711.1"/>
    </source>
</evidence>
<feature type="transmembrane region" description="Helical" evidence="2">
    <location>
        <begin position="114"/>
        <end position="136"/>
    </location>
</feature>
<feature type="transmembrane region" description="Helical" evidence="2">
    <location>
        <begin position="148"/>
        <end position="167"/>
    </location>
</feature>
<accession>A0A085WLZ8</accession>
<evidence type="ECO:0000313" key="4">
    <source>
        <dbReference type="Proteomes" id="UP000028725"/>
    </source>
</evidence>
<sequence length="233" mass="23649">MLCLTLLVPGLGFAQTSEEWTPYTPPATEALPPPPLVPAEPPPPPPPAETPPKGELIPRRLLGQRGEPDQSALRLVIMPWSSVIMGLAGAIVGTIPTAILALPVCATSDEKPACGVAIGASLSVSYAVGVTLGVSLVGRMTGGEGDGLVTFFAALAGSAVGAGIGVATQSTAGLILGLTLTPVLFAVTAYELTHSMAMQRSQLELQARSKVRLMPVVSVTPQGGLLGGLAGRF</sequence>
<evidence type="ECO:0000256" key="2">
    <source>
        <dbReference type="SAM" id="Phobius"/>
    </source>
</evidence>
<feature type="transmembrane region" description="Helical" evidence="2">
    <location>
        <begin position="77"/>
        <end position="102"/>
    </location>
</feature>
<organism evidence="3 4">
    <name type="scientific">Hyalangium minutum</name>
    <dbReference type="NCBI Taxonomy" id="394096"/>
    <lineage>
        <taxon>Bacteria</taxon>
        <taxon>Pseudomonadati</taxon>
        <taxon>Myxococcota</taxon>
        <taxon>Myxococcia</taxon>
        <taxon>Myxococcales</taxon>
        <taxon>Cystobacterineae</taxon>
        <taxon>Archangiaceae</taxon>
        <taxon>Hyalangium</taxon>
    </lineage>
</organism>
<protein>
    <submittedName>
        <fullName evidence="3">Uncharacterized protein</fullName>
    </submittedName>
</protein>
<name>A0A085WLZ8_9BACT</name>
<feature type="transmembrane region" description="Helical" evidence="2">
    <location>
        <begin position="174"/>
        <end position="193"/>
    </location>
</feature>
<gene>
    <name evidence="3" type="ORF">DB31_7948</name>
</gene>
<reference evidence="3 4" key="1">
    <citation type="submission" date="2014-04" db="EMBL/GenBank/DDBJ databases">
        <title>Genome assembly of Hyalangium minutum DSM 14724.</title>
        <authorList>
            <person name="Sharma G."/>
            <person name="Subramanian S."/>
        </authorList>
    </citation>
    <scope>NUCLEOTIDE SEQUENCE [LARGE SCALE GENOMIC DNA]</scope>
    <source>
        <strain evidence="3 4">DSM 14724</strain>
    </source>
</reference>
<evidence type="ECO:0000256" key="1">
    <source>
        <dbReference type="SAM" id="MobiDB-lite"/>
    </source>
</evidence>